<dbReference type="Pfam" id="PF02493">
    <property type="entry name" value="MORN"/>
    <property type="match status" value="7"/>
</dbReference>
<evidence type="ECO:0000256" key="3">
    <source>
        <dbReference type="SAM" id="Phobius"/>
    </source>
</evidence>
<dbReference type="SUPFAM" id="SSF56954">
    <property type="entry name" value="Outer membrane efflux proteins (OEP)"/>
    <property type="match status" value="1"/>
</dbReference>
<gene>
    <name evidence="4" type="ORF">H9701_04885</name>
</gene>
<dbReference type="PANTHER" id="PTHR23084:SF263">
    <property type="entry name" value="MORN REPEAT-CONTAINING PROTEIN 1"/>
    <property type="match status" value="1"/>
</dbReference>
<dbReference type="SUPFAM" id="SSF82185">
    <property type="entry name" value="Histone H3 K4-specific methyltransferase SET7/9 N-terminal domain"/>
    <property type="match status" value="2"/>
</dbReference>
<comment type="caution">
    <text evidence="4">The sequence shown here is derived from an EMBL/GenBank/DDBJ whole genome shotgun (WGS) entry which is preliminary data.</text>
</comment>
<dbReference type="EMBL" id="DWWJ01000091">
    <property type="protein sequence ID" value="HJC40870.1"/>
    <property type="molecule type" value="Genomic_DNA"/>
</dbReference>
<feature type="compositionally biased region" description="Low complexity" evidence="2">
    <location>
        <begin position="819"/>
        <end position="835"/>
    </location>
</feature>
<proteinExistence type="predicted"/>
<reference evidence="4" key="2">
    <citation type="submission" date="2021-04" db="EMBL/GenBank/DDBJ databases">
        <authorList>
            <person name="Gilroy R."/>
        </authorList>
    </citation>
    <scope>NUCLEOTIDE SEQUENCE</scope>
    <source>
        <strain evidence="4">CHK186-1790</strain>
    </source>
</reference>
<feature type="transmembrane region" description="Helical" evidence="3">
    <location>
        <begin position="80"/>
        <end position="103"/>
    </location>
</feature>
<feature type="region of interest" description="Disordered" evidence="2">
    <location>
        <begin position="803"/>
        <end position="859"/>
    </location>
</feature>
<keyword evidence="3" id="KW-1133">Transmembrane helix</keyword>
<dbReference type="Proteomes" id="UP000823882">
    <property type="component" value="Unassembled WGS sequence"/>
</dbReference>
<sequence>MSYLLRQLFNSFGIFFRTIRAFFTRKLVGIGAYFRRITNFSRHATKVASASFQGAAAAVKKPTRREDYIETRRLFISKSFLILLAVGLVLAALLLYFVVWPFLLSRFFTARFYQGDADLQTWSGRVIVYYDEAKEQPMYSGTLQDGLLQGRGREYDEAGLVTYEGSFVDGQRSGTGSLYENGVLVYEGDFANGAATGMGIAYADGVKRYEGAFVDGVYEGEGAEYDADGNLKYKGSFAAGVYEGQGTAYYPSGERAYVGAFAGGLYEGEGTEYTEDGQVRYKGAFAAGLYEGTGVLYREDGDQIRAEFSAGTTTGTIQWYQNGALWYDGAADGVIPDGFGTIYGEDGKVIYAGELDQGTLDGAWLLTLTAEELRTAFGEASLTETDAPGGFLVANQALGVTALCSYRQGEEEAQVYQVWLAPEADSLPAELLPWEDAAEAEDWALMGRDSQTESQVVQGPAYGPDGTADGDWWQRQYRYADYRCTLLCETEEGAPLRITWSRDLTLSGEEGTADTGTTEVQERLDALLTALDGAGGTISDESSGSGSSDLGSVERMVALMLTPEDAESLVGALTDYYIYGEMAAALEASQPLLEQLLAEAQTQLARGSGTQEAADSAQADLDDLSRQITQYKTAQEQAGLTIQSLSKLSPDDYDLQQVLLTFDPVEMDVASLYSGAQSYAAAAGQDDVDSEALERELRSAVLDLSMSYESVRAAREGVERSAAAVEEQTQAYARGTAERADLYAAQCAQNQAAAALYQAVGTFTQQASALNTLSGGWIAQEYGWMADTFATLFQSQIVQGETAAQEAEDQREQQEEEAAQAIQEEQAAATAAPEETPAPEEEAAETAGESPAPQATDAP</sequence>
<organism evidence="4 5">
    <name type="scientific">Candidatus Intestinimonas pullistercoris</name>
    <dbReference type="NCBI Taxonomy" id="2838623"/>
    <lineage>
        <taxon>Bacteria</taxon>
        <taxon>Bacillati</taxon>
        <taxon>Bacillota</taxon>
        <taxon>Clostridia</taxon>
        <taxon>Eubacteriales</taxon>
        <taxon>Intestinimonas</taxon>
    </lineage>
</organism>
<dbReference type="AlphaFoldDB" id="A0A9D2NYM8"/>
<reference evidence="4" key="1">
    <citation type="journal article" date="2021" name="PeerJ">
        <title>Extensive microbial diversity within the chicken gut microbiome revealed by metagenomics and culture.</title>
        <authorList>
            <person name="Gilroy R."/>
            <person name="Ravi A."/>
            <person name="Getino M."/>
            <person name="Pursley I."/>
            <person name="Horton D.L."/>
            <person name="Alikhan N.F."/>
            <person name="Baker D."/>
            <person name="Gharbi K."/>
            <person name="Hall N."/>
            <person name="Watson M."/>
            <person name="Adriaenssens E.M."/>
            <person name="Foster-Nyarko E."/>
            <person name="Jarju S."/>
            <person name="Secka A."/>
            <person name="Antonio M."/>
            <person name="Oren A."/>
            <person name="Chaudhuri R.R."/>
            <person name="La Ragione R."/>
            <person name="Hildebrand F."/>
            <person name="Pallen M.J."/>
        </authorList>
    </citation>
    <scope>NUCLEOTIDE SEQUENCE</scope>
    <source>
        <strain evidence="4">CHK186-1790</strain>
    </source>
</reference>
<evidence type="ECO:0000256" key="1">
    <source>
        <dbReference type="ARBA" id="ARBA00022737"/>
    </source>
</evidence>
<name>A0A9D2NYM8_9FIRM</name>
<dbReference type="Gene3D" id="2.20.110.10">
    <property type="entry name" value="Histone H3 K4-specific methyltransferase SET7/9 N-terminal domain"/>
    <property type="match status" value="3"/>
</dbReference>
<evidence type="ECO:0008006" key="6">
    <source>
        <dbReference type="Google" id="ProtNLM"/>
    </source>
</evidence>
<evidence type="ECO:0000313" key="4">
    <source>
        <dbReference type="EMBL" id="HJC40870.1"/>
    </source>
</evidence>
<dbReference type="PANTHER" id="PTHR23084">
    <property type="entry name" value="PHOSPHATIDYLINOSITOL-4-PHOSPHATE 5-KINASE RELATED"/>
    <property type="match status" value="1"/>
</dbReference>
<keyword evidence="3" id="KW-0472">Membrane</keyword>
<keyword evidence="1" id="KW-0677">Repeat</keyword>
<keyword evidence="3" id="KW-0812">Transmembrane</keyword>
<evidence type="ECO:0000313" key="5">
    <source>
        <dbReference type="Proteomes" id="UP000823882"/>
    </source>
</evidence>
<protein>
    <recommendedName>
        <fullName evidence="6">MORN repeat protein</fullName>
    </recommendedName>
</protein>
<dbReference type="SMART" id="SM00698">
    <property type="entry name" value="MORN"/>
    <property type="match status" value="6"/>
</dbReference>
<accession>A0A9D2NYM8</accession>
<dbReference type="InterPro" id="IPR003409">
    <property type="entry name" value="MORN"/>
</dbReference>
<evidence type="ECO:0000256" key="2">
    <source>
        <dbReference type="SAM" id="MobiDB-lite"/>
    </source>
</evidence>